<dbReference type="SUPFAM" id="SSF53807">
    <property type="entry name" value="Helical backbone' metal receptor"/>
    <property type="match status" value="1"/>
</dbReference>
<gene>
    <name evidence="2" type="ORF">AM2010_82</name>
</gene>
<keyword evidence="3" id="KW-1185">Reference proteome</keyword>
<dbReference type="InterPro" id="IPR050902">
    <property type="entry name" value="ABC_Transporter_SBP"/>
</dbReference>
<dbReference type="Gene3D" id="3.40.50.1980">
    <property type="entry name" value="Nitrogenase molybdenum iron protein domain"/>
    <property type="match status" value="2"/>
</dbReference>
<sequence>MPGPPRLPRPGRPASILWTIISAIALAGCAAPTPGEAGNGRPLRIVSLDYCADQYVLRFADRQAIAALSPDAGKRFSYMRDHAHGLPAVRPRAAEIVALRPDLVVRSYGGGPDIVSFLDDLDIPVVQIGFPQTIAEVREEVVRMANALGAGDEGQRVAAKMDRRLAALPTPADAPLTALYMTPGGVTSGEGTLVHEVLRSAGLANFQDRPGWNPLPLERLAYERPDVIAAAFYDGAMGDTDLWSAARHPVARAQLAQRPVVALEGAWTSCGGWFLVDAIEALADVRREASQ</sequence>
<dbReference type="GO" id="GO:0071281">
    <property type="term" value="P:cellular response to iron ion"/>
    <property type="evidence" value="ECO:0007669"/>
    <property type="project" value="TreeGrafter"/>
</dbReference>
<dbReference type="EMBL" id="CP011805">
    <property type="protein sequence ID" value="AKM06174.1"/>
    <property type="molecule type" value="Genomic_DNA"/>
</dbReference>
<dbReference type="STRING" id="543877.AM2010_82"/>
<dbReference type="PANTHER" id="PTHR30535">
    <property type="entry name" value="VITAMIN B12-BINDING PROTEIN"/>
    <property type="match status" value="1"/>
</dbReference>
<evidence type="ECO:0000259" key="1">
    <source>
        <dbReference type="PROSITE" id="PS50983"/>
    </source>
</evidence>
<dbReference type="Proteomes" id="UP000037643">
    <property type="component" value="Chromosome"/>
</dbReference>
<dbReference type="InterPro" id="IPR002491">
    <property type="entry name" value="ABC_transptr_periplasmic_BD"/>
</dbReference>
<dbReference type="PATRIC" id="fig|543877.4.peg.84"/>
<feature type="domain" description="Fe/B12 periplasmic-binding" evidence="1">
    <location>
        <begin position="44"/>
        <end position="290"/>
    </location>
</feature>
<name>A0A0G3X6F0_9SPHN</name>
<dbReference type="Pfam" id="PF01497">
    <property type="entry name" value="Peripla_BP_2"/>
    <property type="match status" value="1"/>
</dbReference>
<dbReference type="AlphaFoldDB" id="A0A0G3X6F0"/>
<evidence type="ECO:0000313" key="2">
    <source>
        <dbReference type="EMBL" id="AKM06174.1"/>
    </source>
</evidence>
<accession>A0A0G3X6F0</accession>
<proteinExistence type="predicted"/>
<dbReference type="RefSeq" id="WP_047807551.1">
    <property type="nucleotide sequence ID" value="NZ_CP011805.1"/>
</dbReference>
<dbReference type="PROSITE" id="PS50983">
    <property type="entry name" value="FE_B12_PBP"/>
    <property type="match status" value="1"/>
</dbReference>
<dbReference type="PANTHER" id="PTHR30535:SF34">
    <property type="entry name" value="MOLYBDATE-BINDING PROTEIN MOLA"/>
    <property type="match status" value="1"/>
</dbReference>
<organism evidence="2 3">
    <name type="scientific">Pelagerythrobacter marensis</name>
    <dbReference type="NCBI Taxonomy" id="543877"/>
    <lineage>
        <taxon>Bacteria</taxon>
        <taxon>Pseudomonadati</taxon>
        <taxon>Pseudomonadota</taxon>
        <taxon>Alphaproteobacteria</taxon>
        <taxon>Sphingomonadales</taxon>
        <taxon>Erythrobacteraceae</taxon>
        <taxon>Pelagerythrobacter</taxon>
    </lineage>
</organism>
<reference evidence="2 3" key="1">
    <citation type="submission" date="2015-06" db="EMBL/GenBank/DDBJ databases">
        <authorList>
            <person name="Kim K.M."/>
        </authorList>
    </citation>
    <scope>NUCLEOTIDE SEQUENCE [LARGE SCALE GENOMIC DNA]</scope>
    <source>
        <strain evidence="2 3">KCTC 22370</strain>
    </source>
</reference>
<evidence type="ECO:0000313" key="3">
    <source>
        <dbReference type="Proteomes" id="UP000037643"/>
    </source>
</evidence>
<dbReference type="KEGG" id="amx:AM2010_82"/>
<protein>
    <submittedName>
        <fullName evidence="2">Vitamin B12 ABC transporter, B12-binding component BtuF</fullName>
    </submittedName>
</protein>
<dbReference type="PROSITE" id="PS51257">
    <property type="entry name" value="PROKAR_LIPOPROTEIN"/>
    <property type="match status" value="1"/>
</dbReference>